<evidence type="ECO:0000313" key="3">
    <source>
        <dbReference type="Proteomes" id="UP001589562"/>
    </source>
</evidence>
<dbReference type="EMBL" id="JBHMFE010000046">
    <property type="protein sequence ID" value="MFB9110944.1"/>
    <property type="molecule type" value="Genomic_DNA"/>
</dbReference>
<proteinExistence type="predicted"/>
<keyword evidence="2" id="KW-0808">Transferase</keyword>
<dbReference type="InterPro" id="IPR001173">
    <property type="entry name" value="Glyco_trans_2-like"/>
</dbReference>
<dbReference type="Proteomes" id="UP001589562">
    <property type="component" value="Unassembled WGS sequence"/>
</dbReference>
<dbReference type="CDD" id="cd00761">
    <property type="entry name" value="Glyco_tranf_GTA_type"/>
    <property type="match status" value="1"/>
</dbReference>
<reference evidence="2 3" key="1">
    <citation type="submission" date="2024-09" db="EMBL/GenBank/DDBJ databases">
        <authorList>
            <person name="Sun Q."/>
            <person name="Mori K."/>
        </authorList>
    </citation>
    <scope>NUCLEOTIDE SEQUENCE [LARGE SCALE GENOMIC DNA]</scope>
    <source>
        <strain evidence="2 3">CECT 8365</strain>
    </source>
</reference>
<sequence length="395" mass="46706">MTRPAVIVVTFNRPNSLKRVLSSLRKAEYPENENINLIISIDYQDSDNHTEVVKIADEFRWPFGEKKIIEHKENLGLRKHVISCGNLVNVYDSIIMLEDDIYVSPKYYSYSFNSLAFYGDKDYIGGISLYKHEKNPNNNRPFQPLHNNFDVFFLQFAQSWGQCWSKSMWLDFMKWYENRLEWNKDERVDLPAFVLGWPESSWLKYYIKYLSETNKYFVYPYFSFSTNFHDVGTHNNDDVNNSCQVHLDMFSKNMDRFPKIHEAICYDGFFELQNIQNYISISDLKWENDVCVDLYATKKNLKNNKYWLTTASLQYKIVESYGLNLRPHDANVIAQNQGNQIFLYDISISQNNKINSNVDLIINYDHNITSLNKLFVLVKMKLLKRLKSKINGRKG</sequence>
<dbReference type="SUPFAM" id="SSF53448">
    <property type="entry name" value="Nucleotide-diphospho-sugar transferases"/>
    <property type="match status" value="1"/>
</dbReference>
<dbReference type="InterPro" id="IPR029044">
    <property type="entry name" value="Nucleotide-diphossugar_trans"/>
</dbReference>
<protein>
    <submittedName>
        <fullName evidence="2">Glycosyltransferase</fullName>
        <ecNumber evidence="2">2.4.-.-</ecNumber>
    </submittedName>
</protein>
<accession>A0ABV5HGD1</accession>
<dbReference type="Gene3D" id="3.90.550.10">
    <property type="entry name" value="Spore Coat Polysaccharide Biosynthesis Protein SpsA, Chain A"/>
    <property type="match status" value="1"/>
</dbReference>
<dbReference type="RefSeq" id="WP_278010769.1">
    <property type="nucleotide sequence ID" value="NZ_CP121112.1"/>
</dbReference>
<gene>
    <name evidence="2" type="ORF">ACFFVK_20380</name>
</gene>
<comment type="caution">
    <text evidence="2">The sequence shown here is derived from an EMBL/GenBank/DDBJ whole genome shotgun (WGS) entry which is preliminary data.</text>
</comment>
<dbReference type="PANTHER" id="PTHR33604">
    <property type="entry name" value="OSJNBA0004B13.7 PROTEIN"/>
    <property type="match status" value="1"/>
</dbReference>
<dbReference type="PANTHER" id="PTHR33604:SF3">
    <property type="entry name" value="OSJNBA0004B13.7 PROTEIN"/>
    <property type="match status" value="1"/>
</dbReference>
<evidence type="ECO:0000259" key="1">
    <source>
        <dbReference type="Pfam" id="PF00535"/>
    </source>
</evidence>
<organism evidence="2 3">
    <name type="scientific">Flavobacterium gyeonganense</name>
    <dbReference type="NCBI Taxonomy" id="1310418"/>
    <lineage>
        <taxon>Bacteria</taxon>
        <taxon>Pseudomonadati</taxon>
        <taxon>Bacteroidota</taxon>
        <taxon>Flavobacteriia</taxon>
        <taxon>Flavobacteriales</taxon>
        <taxon>Flavobacteriaceae</taxon>
        <taxon>Flavobacterium</taxon>
    </lineage>
</organism>
<name>A0ABV5HGD1_9FLAO</name>
<feature type="domain" description="Glycosyltransferase 2-like" evidence="1">
    <location>
        <begin position="6"/>
        <end position="150"/>
    </location>
</feature>
<keyword evidence="2" id="KW-0328">Glycosyltransferase</keyword>
<dbReference type="EC" id="2.4.-.-" evidence="2"/>
<dbReference type="Pfam" id="PF00535">
    <property type="entry name" value="Glycos_transf_2"/>
    <property type="match status" value="1"/>
</dbReference>
<evidence type="ECO:0000313" key="2">
    <source>
        <dbReference type="EMBL" id="MFB9110944.1"/>
    </source>
</evidence>
<keyword evidence="3" id="KW-1185">Reference proteome</keyword>
<dbReference type="GO" id="GO:0016757">
    <property type="term" value="F:glycosyltransferase activity"/>
    <property type="evidence" value="ECO:0007669"/>
    <property type="project" value="UniProtKB-KW"/>
</dbReference>